<evidence type="ECO:0000256" key="1">
    <source>
        <dbReference type="ARBA" id="ARBA00006545"/>
    </source>
</evidence>
<evidence type="ECO:0000259" key="4">
    <source>
        <dbReference type="Pfam" id="PF12624"/>
    </source>
</evidence>
<dbReference type="InterPro" id="IPR026854">
    <property type="entry name" value="VPS13_N"/>
</dbReference>
<dbReference type="Pfam" id="PF12624">
    <property type="entry name" value="VPS13_N"/>
    <property type="match status" value="1"/>
</dbReference>
<gene>
    <name evidence="5" type="ORF">ODALV1_LOCUS16076</name>
</gene>
<proteinExistence type="inferred from homology"/>
<dbReference type="Proteomes" id="UP001642540">
    <property type="component" value="Unassembled WGS sequence"/>
</dbReference>
<evidence type="ECO:0000256" key="2">
    <source>
        <dbReference type="ARBA" id="ARBA00022448"/>
    </source>
</evidence>
<keyword evidence="2" id="KW-0813">Transport</keyword>
<comment type="caution">
    <text evidence="5">The sequence shown here is derived from an EMBL/GenBank/DDBJ whole genome shotgun (WGS) entry which is preliminary data.</text>
</comment>
<name>A0ABP1QY77_9HEXA</name>
<evidence type="ECO:0000313" key="5">
    <source>
        <dbReference type="EMBL" id="CAL8113569.1"/>
    </source>
</evidence>
<accession>A0ABP1QY77</accession>
<evidence type="ECO:0000256" key="3">
    <source>
        <dbReference type="SAM" id="MobiDB-lite"/>
    </source>
</evidence>
<organism evidence="5 6">
    <name type="scientific">Orchesella dallaii</name>
    <dbReference type="NCBI Taxonomy" id="48710"/>
    <lineage>
        <taxon>Eukaryota</taxon>
        <taxon>Metazoa</taxon>
        <taxon>Ecdysozoa</taxon>
        <taxon>Arthropoda</taxon>
        <taxon>Hexapoda</taxon>
        <taxon>Collembola</taxon>
        <taxon>Entomobryomorpha</taxon>
        <taxon>Entomobryoidea</taxon>
        <taxon>Orchesellidae</taxon>
        <taxon>Orchesellinae</taxon>
        <taxon>Orchesella</taxon>
    </lineage>
</organism>
<keyword evidence="6" id="KW-1185">Reference proteome</keyword>
<reference evidence="5 6" key="1">
    <citation type="submission" date="2024-08" db="EMBL/GenBank/DDBJ databases">
        <authorList>
            <person name="Cucini C."/>
            <person name="Frati F."/>
        </authorList>
    </citation>
    <scope>NUCLEOTIDE SEQUENCE [LARGE SCALE GENOMIC DNA]</scope>
</reference>
<dbReference type="PANTHER" id="PTHR16166">
    <property type="entry name" value="VACUOLAR PROTEIN SORTING-ASSOCIATED PROTEIN VPS13"/>
    <property type="match status" value="1"/>
</dbReference>
<feature type="domain" description="Chorein N-terminal" evidence="4">
    <location>
        <begin position="5"/>
        <end position="445"/>
    </location>
</feature>
<dbReference type="EMBL" id="CAXLJM020000049">
    <property type="protein sequence ID" value="CAL8113569.1"/>
    <property type="molecule type" value="Genomic_DNA"/>
</dbReference>
<comment type="similarity">
    <text evidence="1">Belongs to the VPS13 family.</text>
</comment>
<dbReference type="InterPro" id="IPR026847">
    <property type="entry name" value="VPS13"/>
</dbReference>
<evidence type="ECO:0000313" key="6">
    <source>
        <dbReference type="Proteomes" id="UP001642540"/>
    </source>
</evidence>
<feature type="region of interest" description="Disordered" evidence="3">
    <location>
        <begin position="446"/>
        <end position="475"/>
    </location>
</feature>
<sequence>MINEMLLGFVTGILNKYIGEYFENIDVSQLTGSLFGGGVSLNNVNLRSTILDSIGLPFHVVLGKCGTLEVKYSLTKLYSEPVQIVLKDVHVLITPTRSITRDENVQQSTKQNLKMRQLEIFESVKHHINQNPENSKNNPEITYFDMWVMQVLRNIQFNMESVHIRFEDDITSKSEPFAAGLTLESLEVLTTDASWKNQYIKDYMPETIYKLGKVKGLAVYWNPAPTTMFKGIDDQKLLFSRLNVIPKTKDAAYKFLFGPLTTEIKTQVTPFPDATLHPFTKPRLRFETSLNNLVLNLSDLQLRDILLFLDTIDMLIIGHKYRNHRLDAPYKGHYKQWWKFAFKCVMDDINRRRNNFRWQNIASHREKCKQYFQAYYKSRQQKKVPLDVTDIISKLEEELDLFNIILVRKHVDCMIAKREKPESRTSAETATTGSWLLSFFSSSKTATIPTPTPTPVPAPERKPSKESIVSNPPPLEELELTRQDKEDLRVFFLINSSF</sequence>
<dbReference type="PANTHER" id="PTHR16166:SF93">
    <property type="entry name" value="INTERMEMBRANE LIPID TRANSFER PROTEIN VPS13"/>
    <property type="match status" value="1"/>
</dbReference>
<protein>
    <recommendedName>
        <fullName evidence="4">Chorein N-terminal domain-containing protein</fullName>
    </recommendedName>
</protein>